<sequence>MEPSVWSSAPNLSSPFSPSEANHVLPTNSHMLSFCSVLGLANDGRASFLHSTDVLLISAVTTEPRSRHMPHASAVQKEDYCTEYPAGRKVRKRSAKEVVAEGHCGLDTNGQYSYRD</sequence>
<keyword evidence="3" id="KW-1185">Reference proteome</keyword>
<accession>A0A556U472</accession>
<reference evidence="2 3" key="1">
    <citation type="journal article" date="2019" name="Genome Biol. Evol.">
        <title>Whole-Genome Sequencing of the Giant Devil Catfish, Bagarius yarrelli.</title>
        <authorList>
            <person name="Jiang W."/>
            <person name="Lv Y."/>
            <person name="Cheng L."/>
            <person name="Yang K."/>
            <person name="Chao B."/>
            <person name="Wang X."/>
            <person name="Li Y."/>
            <person name="Pan X."/>
            <person name="You X."/>
            <person name="Zhang Y."/>
            <person name="Yang J."/>
            <person name="Li J."/>
            <person name="Zhang X."/>
            <person name="Liu S."/>
            <person name="Sun C."/>
            <person name="Yang J."/>
            <person name="Shi Q."/>
        </authorList>
    </citation>
    <scope>NUCLEOTIDE SEQUENCE [LARGE SCALE GENOMIC DNA]</scope>
    <source>
        <strain evidence="2">JWS20170419001</strain>
        <tissue evidence="2">Muscle</tissue>
    </source>
</reference>
<evidence type="ECO:0000256" key="1">
    <source>
        <dbReference type="SAM" id="MobiDB-lite"/>
    </source>
</evidence>
<comment type="caution">
    <text evidence="2">The sequence shown here is derived from an EMBL/GenBank/DDBJ whole genome shotgun (WGS) entry which is preliminary data.</text>
</comment>
<gene>
    <name evidence="2" type="ORF">Baya_8067</name>
</gene>
<protein>
    <submittedName>
        <fullName evidence="2">Uncharacterized protein</fullName>
    </submittedName>
</protein>
<dbReference type="AlphaFoldDB" id="A0A556U472"/>
<evidence type="ECO:0000313" key="2">
    <source>
        <dbReference type="EMBL" id="TSM52305.1"/>
    </source>
</evidence>
<organism evidence="2 3">
    <name type="scientific">Bagarius yarrelli</name>
    <name type="common">Goonch</name>
    <name type="synonym">Bagrus yarrelli</name>
    <dbReference type="NCBI Taxonomy" id="175774"/>
    <lineage>
        <taxon>Eukaryota</taxon>
        <taxon>Metazoa</taxon>
        <taxon>Chordata</taxon>
        <taxon>Craniata</taxon>
        <taxon>Vertebrata</taxon>
        <taxon>Euteleostomi</taxon>
        <taxon>Actinopterygii</taxon>
        <taxon>Neopterygii</taxon>
        <taxon>Teleostei</taxon>
        <taxon>Ostariophysi</taxon>
        <taxon>Siluriformes</taxon>
        <taxon>Sisoridae</taxon>
        <taxon>Sisorinae</taxon>
        <taxon>Bagarius</taxon>
    </lineage>
</organism>
<feature type="region of interest" description="Disordered" evidence="1">
    <location>
        <begin position="1"/>
        <end position="22"/>
    </location>
</feature>
<evidence type="ECO:0000313" key="3">
    <source>
        <dbReference type="Proteomes" id="UP000319801"/>
    </source>
</evidence>
<name>A0A556U472_BAGYA</name>
<dbReference type="EMBL" id="VCAZ01000046">
    <property type="protein sequence ID" value="TSM52305.1"/>
    <property type="molecule type" value="Genomic_DNA"/>
</dbReference>
<proteinExistence type="predicted"/>
<dbReference type="Proteomes" id="UP000319801">
    <property type="component" value="Unassembled WGS sequence"/>
</dbReference>